<feature type="region of interest" description="Disordered" evidence="9">
    <location>
        <begin position="94"/>
        <end position="133"/>
    </location>
</feature>
<dbReference type="Gene3D" id="2.30.30.40">
    <property type="entry name" value="SH3 Domains"/>
    <property type="match status" value="1"/>
</dbReference>
<dbReference type="InterPro" id="IPR052256">
    <property type="entry name" value="E3_ubiquitin-ligase_CHFR"/>
</dbReference>
<proteinExistence type="inferred from homology"/>
<evidence type="ECO:0000259" key="11">
    <source>
        <dbReference type="PROSITE" id="PS50089"/>
    </source>
</evidence>
<dbReference type="EMBL" id="JACCJB010000008">
    <property type="protein sequence ID" value="KAF6225191.1"/>
    <property type="molecule type" value="Genomic_DNA"/>
</dbReference>
<dbReference type="PROSITE" id="PS50089">
    <property type="entry name" value="ZF_RING_2"/>
    <property type="match status" value="1"/>
</dbReference>
<dbReference type="Gene3D" id="3.30.40.10">
    <property type="entry name" value="Zinc/RING finger domain, C3HC4 (zinc finger)"/>
    <property type="match status" value="1"/>
</dbReference>
<feature type="compositionally biased region" description="Basic and acidic residues" evidence="9">
    <location>
        <begin position="95"/>
        <end position="107"/>
    </location>
</feature>
<dbReference type="InterPro" id="IPR001841">
    <property type="entry name" value="Znf_RING"/>
</dbReference>
<evidence type="ECO:0000256" key="4">
    <source>
        <dbReference type="ARBA" id="ARBA00022771"/>
    </source>
</evidence>
<dbReference type="InterPro" id="IPR017907">
    <property type="entry name" value="Znf_RING_CS"/>
</dbReference>
<feature type="domain" description="RING-type" evidence="11">
    <location>
        <begin position="19"/>
        <end position="69"/>
    </location>
</feature>
<feature type="compositionally biased region" description="Polar residues" evidence="9">
    <location>
        <begin position="314"/>
        <end position="324"/>
    </location>
</feature>
<evidence type="ECO:0000256" key="6">
    <source>
        <dbReference type="ARBA" id="ARBA00022843"/>
    </source>
</evidence>
<keyword evidence="5" id="KW-0862">Zinc</keyword>
<dbReference type="GO" id="GO:0006511">
    <property type="term" value="P:ubiquitin-dependent protein catabolic process"/>
    <property type="evidence" value="ECO:0007669"/>
    <property type="project" value="TreeGrafter"/>
</dbReference>
<evidence type="ECO:0000256" key="2">
    <source>
        <dbReference type="ARBA" id="ARBA00022443"/>
    </source>
</evidence>
<dbReference type="InterPro" id="IPR013083">
    <property type="entry name" value="Znf_RING/FYVE/PHD"/>
</dbReference>
<feature type="compositionally biased region" description="Polar residues" evidence="9">
    <location>
        <begin position="446"/>
        <end position="456"/>
    </location>
</feature>
<dbReference type="GO" id="GO:0008270">
    <property type="term" value="F:zinc ion binding"/>
    <property type="evidence" value="ECO:0007669"/>
    <property type="project" value="UniProtKB-KW"/>
</dbReference>
<dbReference type="PROSITE" id="PS50002">
    <property type="entry name" value="SH3"/>
    <property type="match status" value="1"/>
</dbReference>
<dbReference type="AlphaFoldDB" id="A0A8H6CL51"/>
<dbReference type="PANTHER" id="PTHR16079">
    <property type="entry name" value="UBIQUITIN LIGASE PROTEIN CHFR"/>
    <property type="match status" value="1"/>
</dbReference>
<dbReference type="Proteomes" id="UP000593566">
    <property type="component" value="Unassembled WGS sequence"/>
</dbReference>
<feature type="domain" description="SH3" evidence="10">
    <location>
        <begin position="844"/>
        <end position="905"/>
    </location>
</feature>
<name>A0A8H6CL51_9LECA</name>
<dbReference type="Pfam" id="PF00097">
    <property type="entry name" value="zf-C3HC4"/>
    <property type="match status" value="1"/>
</dbReference>
<dbReference type="RefSeq" id="XP_037154058.1">
    <property type="nucleotide sequence ID" value="XM_037301241.1"/>
</dbReference>
<feature type="compositionally biased region" description="Polar residues" evidence="9">
    <location>
        <begin position="375"/>
        <end position="392"/>
    </location>
</feature>
<evidence type="ECO:0000256" key="3">
    <source>
        <dbReference type="ARBA" id="ARBA00022723"/>
    </source>
</evidence>
<dbReference type="InterPro" id="IPR018957">
    <property type="entry name" value="Znf_C3HC4_RING-type"/>
</dbReference>
<dbReference type="GO" id="GO:0016567">
    <property type="term" value="P:protein ubiquitination"/>
    <property type="evidence" value="ECO:0007669"/>
    <property type="project" value="TreeGrafter"/>
</dbReference>
<reference evidence="12 13" key="1">
    <citation type="journal article" date="2020" name="Genomics">
        <title>Complete, high-quality genomes from long-read metagenomic sequencing of two wolf lichen thalli reveals enigmatic genome architecture.</title>
        <authorList>
            <person name="McKenzie S.K."/>
            <person name="Walston R.F."/>
            <person name="Allen J.L."/>
        </authorList>
    </citation>
    <scope>NUCLEOTIDE SEQUENCE [LARGE SCALE GENOMIC DNA]</scope>
    <source>
        <strain evidence="12">WasteWater1</strain>
    </source>
</reference>
<dbReference type="GeneID" id="59338779"/>
<feature type="region of interest" description="Disordered" evidence="9">
    <location>
        <begin position="270"/>
        <end position="458"/>
    </location>
</feature>
<evidence type="ECO:0000313" key="12">
    <source>
        <dbReference type="EMBL" id="KAF6225191.1"/>
    </source>
</evidence>
<keyword evidence="6" id="KW-0832">Ubl conjugation</keyword>
<dbReference type="CDD" id="cd00174">
    <property type="entry name" value="SH3"/>
    <property type="match status" value="1"/>
</dbReference>
<dbReference type="PROSITE" id="PS00518">
    <property type="entry name" value="ZF_RING_1"/>
    <property type="match status" value="1"/>
</dbReference>
<feature type="compositionally biased region" description="Basic and acidic residues" evidence="9">
    <location>
        <begin position="163"/>
        <end position="183"/>
    </location>
</feature>
<comment type="caution">
    <text evidence="12">The sequence shown here is derived from an EMBL/GenBank/DDBJ whole genome shotgun (WGS) entry which is preliminary data.</text>
</comment>
<evidence type="ECO:0000259" key="10">
    <source>
        <dbReference type="PROSITE" id="PS50002"/>
    </source>
</evidence>
<comment type="similarity">
    <text evidence="1">Belongs to the SH3RF family.</text>
</comment>
<keyword evidence="3" id="KW-0479">Metal-binding</keyword>
<organism evidence="12 13">
    <name type="scientific">Letharia lupina</name>
    <dbReference type="NCBI Taxonomy" id="560253"/>
    <lineage>
        <taxon>Eukaryota</taxon>
        <taxon>Fungi</taxon>
        <taxon>Dikarya</taxon>
        <taxon>Ascomycota</taxon>
        <taxon>Pezizomycotina</taxon>
        <taxon>Lecanoromycetes</taxon>
        <taxon>OSLEUM clade</taxon>
        <taxon>Lecanoromycetidae</taxon>
        <taxon>Lecanorales</taxon>
        <taxon>Lecanorineae</taxon>
        <taxon>Parmeliaceae</taxon>
        <taxon>Letharia</taxon>
    </lineage>
</organism>
<evidence type="ECO:0000256" key="1">
    <source>
        <dbReference type="ARBA" id="ARBA00008649"/>
    </source>
</evidence>
<dbReference type="InterPro" id="IPR036028">
    <property type="entry name" value="SH3-like_dom_sf"/>
</dbReference>
<evidence type="ECO:0000256" key="7">
    <source>
        <dbReference type="PROSITE-ProRule" id="PRU00175"/>
    </source>
</evidence>
<accession>A0A8H6CL51</accession>
<dbReference type="GO" id="GO:0005634">
    <property type="term" value="C:nucleus"/>
    <property type="evidence" value="ECO:0007669"/>
    <property type="project" value="TreeGrafter"/>
</dbReference>
<dbReference type="PANTHER" id="PTHR16079:SF4">
    <property type="entry name" value="E3 UBIQUITIN-PROTEIN LIGASE CHFR"/>
    <property type="match status" value="1"/>
</dbReference>
<feature type="compositionally biased region" description="Basic and acidic residues" evidence="9">
    <location>
        <begin position="122"/>
        <end position="133"/>
    </location>
</feature>
<protein>
    <recommendedName>
        <fullName evidence="14">RING-type domain-containing protein</fullName>
    </recommendedName>
</protein>
<dbReference type="SUPFAM" id="SSF50044">
    <property type="entry name" value="SH3-domain"/>
    <property type="match status" value="1"/>
</dbReference>
<feature type="compositionally biased region" description="Basic and acidic residues" evidence="9">
    <location>
        <begin position="278"/>
        <end position="288"/>
    </location>
</feature>
<evidence type="ECO:0000256" key="8">
    <source>
        <dbReference type="PROSITE-ProRule" id="PRU00192"/>
    </source>
</evidence>
<feature type="compositionally biased region" description="Low complexity" evidence="9">
    <location>
        <begin position="354"/>
        <end position="374"/>
    </location>
</feature>
<feature type="compositionally biased region" description="Low complexity" evidence="9">
    <location>
        <begin position="215"/>
        <end position="226"/>
    </location>
</feature>
<evidence type="ECO:0000256" key="9">
    <source>
        <dbReference type="SAM" id="MobiDB-lite"/>
    </source>
</evidence>
<dbReference type="GO" id="GO:0004842">
    <property type="term" value="F:ubiquitin-protein transferase activity"/>
    <property type="evidence" value="ECO:0007669"/>
    <property type="project" value="TreeGrafter"/>
</dbReference>
<dbReference type="SMART" id="SM00326">
    <property type="entry name" value="SH3"/>
    <property type="match status" value="1"/>
</dbReference>
<evidence type="ECO:0000256" key="5">
    <source>
        <dbReference type="ARBA" id="ARBA00022833"/>
    </source>
</evidence>
<keyword evidence="4 7" id="KW-0863">Zinc-finger</keyword>
<sequence>MAEATQSGGLLDLEKELTCSICMQVLHQPLTLLDCLHTFCGFCLKEWFVLQASRASSSNPYPISCPSCRASVRDTRPDAKVTTLLDMYLQANPGRARDDEEKEDIKSKYTPGENVLPRVRRSREGSDQAEDRRIVEEVREMSLREVGIGGSGSYQRGIRHRVRDGARDARDEDARQQRRDREGGPSSGGDLGEETARPSSATDAANQARRIGHQSSLRSLLSTSDLDSSEMEEEILRQIIDEGILDGIDLNSIGVGQEDELSEKIAEAYRRRHGRMSRSQDNRVEQRRVSGSRGQRSNSNEPRQQRRPGRSPNPADQTTHSSHPPVSRPYLLEAYPSGEGHRRRTSSETRQTRRQTSPTPPSSSSRTASETQRQAARSVTDLSNRPQTSNAAARSATDLSGRPQSSSNQRVRPRDIPSGGRRTTDLANIVVSPPRISASDSPWAAGQNNRQVSRPTDSARLAARAPSEPRITDAVSIPQPPAEFPVLSIAQVTYPEPSISCERCGKVNLEHELHMNCDQCIEGRYNLCLRCWRLGRGCLHWYGFGHNAMVQWDKKSISGAGYPPEHPLPHILTGHRYLSPPSDSCQHTNGSEQRLMTTSDPSKRLRSGPFCSNCSAFTPECFWECEVCNDGEWGCCNACVNQGKCCTHPLLPASYPLSTNPGDFGPSNATQHVSSTTFTPIITSRPQSTEEPFDESHIPLTFSTKCDICTYPIPPSTTRLHCPQCNDGDYDICTTCYLRLVKIGRISAENGPRGWRCCPNGHRMIVIGFEDSVQGQRRVVVEDLVGGHALNDTTDSEGKVWRWRDESQQTQAKTISTAVNGRSFGGSIPHPNNPAVGRYPPNGGVGMRVLALWSYWPQEGVEDELAFPRGAEIRECEDINGDWFLGIYCGRKGVFPGNYCRILEKGNSYTFERIVGNMAVIKDAIIMKTILEENQDLYFKDTLEHLIRTKGISSWERKRIEED</sequence>
<feature type="compositionally biased region" description="Low complexity" evidence="9">
    <location>
        <begin position="289"/>
        <end position="300"/>
    </location>
</feature>
<dbReference type="InterPro" id="IPR001452">
    <property type="entry name" value="SH3_domain"/>
</dbReference>
<evidence type="ECO:0008006" key="14">
    <source>
        <dbReference type="Google" id="ProtNLM"/>
    </source>
</evidence>
<keyword evidence="13" id="KW-1185">Reference proteome</keyword>
<evidence type="ECO:0000313" key="13">
    <source>
        <dbReference type="Proteomes" id="UP000593566"/>
    </source>
</evidence>
<dbReference type="SMART" id="SM00184">
    <property type="entry name" value="RING"/>
    <property type="match status" value="1"/>
</dbReference>
<gene>
    <name evidence="12" type="ORF">HO133_010388</name>
</gene>
<keyword evidence="2 8" id="KW-0728">SH3 domain</keyword>
<feature type="region of interest" description="Disordered" evidence="9">
    <location>
        <begin position="148"/>
        <end position="229"/>
    </location>
</feature>
<dbReference type="SUPFAM" id="SSF57850">
    <property type="entry name" value="RING/U-box"/>
    <property type="match status" value="2"/>
</dbReference>